<dbReference type="Pfam" id="PF01368">
    <property type="entry name" value="DHH"/>
    <property type="match status" value="1"/>
</dbReference>
<dbReference type="InterPro" id="IPR001667">
    <property type="entry name" value="DDH_dom"/>
</dbReference>
<evidence type="ECO:0008006" key="5">
    <source>
        <dbReference type="Google" id="ProtNLM"/>
    </source>
</evidence>
<evidence type="ECO:0000259" key="1">
    <source>
        <dbReference type="Pfam" id="PF01368"/>
    </source>
</evidence>
<reference evidence="3 4" key="1">
    <citation type="submission" date="2019-01" db="EMBL/GenBank/DDBJ databases">
        <title>Insights into ecological role of a new deltaproteobacterial order Candidatus Sinidesulfobacterales (Sva0485) by metagenomics and metatranscriptomics.</title>
        <authorList>
            <person name="Tan S."/>
            <person name="Liu J."/>
            <person name="Fang Y."/>
            <person name="Hedlund B.P."/>
            <person name="Lian Z.H."/>
            <person name="Huang L.Y."/>
            <person name="Li J.T."/>
            <person name="Huang L.N."/>
            <person name="Li W.J."/>
            <person name="Jiang H.C."/>
            <person name="Dong H.L."/>
            <person name="Shu W.S."/>
        </authorList>
    </citation>
    <scope>NUCLEOTIDE SEQUENCE [LARGE SCALE GENOMIC DNA]</scope>
    <source>
        <strain evidence="3">AP3</strain>
    </source>
</reference>
<name>A0A519BCD1_9DELT</name>
<dbReference type="Gene3D" id="3.90.1640.30">
    <property type="match status" value="1"/>
</dbReference>
<gene>
    <name evidence="3" type="ORF">EVJ47_00970</name>
</gene>
<dbReference type="Pfam" id="PF02272">
    <property type="entry name" value="DHHA1"/>
    <property type="match status" value="1"/>
</dbReference>
<sequence length="697" mass="78378">MQKNYVEEHIEEYLKKTFAQIYPTASNTTLVSLVLKRINSQLNFDPFFSEEFCKDEPAKAPIDNYLNNFVSNYLSPSLKSLSDPFLIKDMDKAVERIAKALIEDENICIYGDYDVDGITSTSFLVSFLREIKNLMKAGGNDNTIFYKLPDRIKDGYGLGIEPINEIYDFINQKGGKPLSLLITVDLGITNVREVSYANSKNIDVIICDHHEIPVKMQASKNNDKLLSEEETCFEEILPDAYAILNPKRKGDRFPFKLLPGVGIAFNLGIALRKRLVINGLINTRPDEVRAVLNLKDYLDIVCLGIIADIVPMYGDNRTLTYYGLKKINGSPRPGIKELKRICGLHFDNVNESDVAWKIAPKINASGRVSDPSIAVELLTQKDPEDVYRLAQELEAANRKRQALEDICFNEAISQINEKNLKEDGAPILILNGQSWHPGVIGIVSSKLVDYLQKPVLLLTGYKDSVYIGSARSCGNIDIYAFLKNYESFFAKFGGHKMACGLTIKKGQSFDGFMSCISKNAVRIPEPDVNLNPDYLNNSTPEGSKILDYDEEIDLNAVVKKDLTGLIKLMSPHGPLNEQPRFLIRDITLLNINKREFKNKNANSKKNGLFNCYFTLNIEGSSCNNNIKPKAFLFNKSKAFMSTFGKVMEGRSGKSGEYETTGSIFGDYDKDSDYKNKIPVNGIIFEFFNGYIKILNFI</sequence>
<dbReference type="Gene3D" id="3.10.310.30">
    <property type="match status" value="1"/>
</dbReference>
<accession>A0A519BCD1</accession>
<dbReference type="Proteomes" id="UP000320813">
    <property type="component" value="Unassembled WGS sequence"/>
</dbReference>
<dbReference type="AlphaFoldDB" id="A0A519BCD1"/>
<evidence type="ECO:0000313" key="3">
    <source>
        <dbReference type="EMBL" id="RZD14887.1"/>
    </source>
</evidence>
<dbReference type="EMBL" id="SGBD01000001">
    <property type="protein sequence ID" value="RZD14887.1"/>
    <property type="molecule type" value="Genomic_DNA"/>
</dbReference>
<evidence type="ECO:0000313" key="4">
    <source>
        <dbReference type="Proteomes" id="UP000320813"/>
    </source>
</evidence>
<dbReference type="GO" id="GO:0004527">
    <property type="term" value="F:exonuclease activity"/>
    <property type="evidence" value="ECO:0007669"/>
    <property type="project" value="UniProtKB-KW"/>
</dbReference>
<organism evidence="3 4">
    <name type="scientific">Candidatus Acidulodesulfobacterium ferriphilum</name>
    <dbReference type="NCBI Taxonomy" id="2597223"/>
    <lineage>
        <taxon>Bacteria</taxon>
        <taxon>Deltaproteobacteria</taxon>
        <taxon>Candidatus Acidulodesulfobacterales</taxon>
        <taxon>Candidatus Acidulodesulfobacterium</taxon>
    </lineage>
</organism>
<feature type="domain" description="DHHA1" evidence="2">
    <location>
        <begin position="427"/>
        <end position="513"/>
    </location>
</feature>
<protein>
    <recommendedName>
        <fullName evidence="5">Single-stranded-DNA-specific exonuclease RecJ</fullName>
    </recommendedName>
</protein>
<feature type="domain" description="DDH" evidence="1">
    <location>
        <begin position="106"/>
        <end position="276"/>
    </location>
</feature>
<dbReference type="PANTHER" id="PTHR30255">
    <property type="entry name" value="SINGLE-STRANDED-DNA-SPECIFIC EXONUCLEASE RECJ"/>
    <property type="match status" value="1"/>
</dbReference>
<dbReference type="InterPro" id="IPR038763">
    <property type="entry name" value="DHH_sf"/>
</dbReference>
<dbReference type="PANTHER" id="PTHR30255:SF2">
    <property type="entry name" value="SINGLE-STRANDED-DNA-SPECIFIC EXONUCLEASE RECJ"/>
    <property type="match status" value="1"/>
</dbReference>
<dbReference type="GO" id="GO:0003676">
    <property type="term" value="F:nucleic acid binding"/>
    <property type="evidence" value="ECO:0007669"/>
    <property type="project" value="InterPro"/>
</dbReference>
<proteinExistence type="predicted"/>
<dbReference type="SUPFAM" id="SSF64182">
    <property type="entry name" value="DHH phosphoesterases"/>
    <property type="match status" value="1"/>
</dbReference>
<comment type="caution">
    <text evidence="3">The sequence shown here is derived from an EMBL/GenBank/DDBJ whole genome shotgun (WGS) entry which is preliminary data.</text>
</comment>
<dbReference type="InterPro" id="IPR051673">
    <property type="entry name" value="SSDNA_exonuclease_RecJ"/>
</dbReference>
<evidence type="ECO:0000259" key="2">
    <source>
        <dbReference type="Pfam" id="PF02272"/>
    </source>
</evidence>
<dbReference type="InterPro" id="IPR003156">
    <property type="entry name" value="DHHA1_dom"/>
</dbReference>